<keyword evidence="2" id="KW-1185">Reference proteome</keyword>
<proteinExistence type="predicted"/>
<reference evidence="1 2" key="2">
    <citation type="submission" date="2018-10" db="EMBL/GenBank/DDBJ databases">
        <authorList>
            <consortium name="Pathogen Informatics"/>
        </authorList>
    </citation>
    <scope>NUCLEOTIDE SEQUENCE [LARGE SCALE GENOMIC DNA]</scope>
</reference>
<accession>A0A0N4UU73</accession>
<dbReference type="WBParaSite" id="EVEC_0000091601-mRNA-1">
    <property type="protein sequence ID" value="EVEC_0000091601-mRNA-1"/>
    <property type="gene ID" value="EVEC_0000091601"/>
</dbReference>
<evidence type="ECO:0000313" key="3">
    <source>
        <dbReference type="WBParaSite" id="EVEC_0000091601-mRNA-1"/>
    </source>
</evidence>
<evidence type="ECO:0000313" key="1">
    <source>
        <dbReference type="EMBL" id="VDD85495.1"/>
    </source>
</evidence>
<organism evidence="3">
    <name type="scientific">Enterobius vermicularis</name>
    <name type="common">Human pinworm</name>
    <dbReference type="NCBI Taxonomy" id="51028"/>
    <lineage>
        <taxon>Eukaryota</taxon>
        <taxon>Metazoa</taxon>
        <taxon>Ecdysozoa</taxon>
        <taxon>Nematoda</taxon>
        <taxon>Chromadorea</taxon>
        <taxon>Rhabditida</taxon>
        <taxon>Spirurina</taxon>
        <taxon>Oxyuridomorpha</taxon>
        <taxon>Oxyuroidea</taxon>
        <taxon>Oxyuridae</taxon>
        <taxon>Enterobius</taxon>
    </lineage>
</organism>
<dbReference type="Proteomes" id="UP000274131">
    <property type="component" value="Unassembled WGS sequence"/>
</dbReference>
<reference evidence="3" key="1">
    <citation type="submission" date="2017-02" db="UniProtKB">
        <authorList>
            <consortium name="WormBaseParasite"/>
        </authorList>
    </citation>
    <scope>IDENTIFICATION</scope>
</reference>
<evidence type="ECO:0000313" key="2">
    <source>
        <dbReference type="Proteomes" id="UP000274131"/>
    </source>
</evidence>
<protein>
    <submittedName>
        <fullName evidence="3">SNF2_N domain-containing protein</fullName>
    </submittedName>
</protein>
<sequence length="68" mass="8220">MVNMNKRSTSDFGGFQRRFEEQRLPLLPRMMQTLRRHFQLLLATYKRGLGLPRDVDEDQKRQLQIDEI</sequence>
<dbReference type="EMBL" id="UXUI01001773">
    <property type="protein sequence ID" value="VDD85495.1"/>
    <property type="molecule type" value="Genomic_DNA"/>
</dbReference>
<gene>
    <name evidence="1" type="ORF">EVEC_LOCUS638</name>
</gene>
<dbReference type="AlphaFoldDB" id="A0A0N4UU73"/>
<name>A0A0N4UU73_ENTVE</name>